<gene>
    <name evidence="1" type="ORF">N0D28_10535</name>
</gene>
<sequence length="51" mass="5580">MAWVQYPAFAAAVILLRKVTNGVTPCLIISGPVRVVAFQQSFGVRFRATID</sequence>
<protein>
    <submittedName>
        <fullName evidence="1">Uncharacterized protein</fullName>
    </submittedName>
</protein>
<dbReference type="Proteomes" id="UP001060261">
    <property type="component" value="Chromosome"/>
</dbReference>
<evidence type="ECO:0000313" key="1">
    <source>
        <dbReference type="EMBL" id="UWX63188.1"/>
    </source>
</evidence>
<name>A0ABY5YHA8_9DEIO</name>
<dbReference type="EMBL" id="CP104213">
    <property type="protein sequence ID" value="UWX63188.1"/>
    <property type="molecule type" value="Genomic_DNA"/>
</dbReference>
<accession>A0ABY5YHA8</accession>
<proteinExistence type="predicted"/>
<dbReference type="RefSeq" id="WP_260559479.1">
    <property type="nucleotide sequence ID" value="NZ_BAABEC010000186.1"/>
</dbReference>
<organism evidence="1 2">
    <name type="scientific">Deinococcus rubellus</name>
    <dbReference type="NCBI Taxonomy" id="1889240"/>
    <lineage>
        <taxon>Bacteria</taxon>
        <taxon>Thermotogati</taxon>
        <taxon>Deinococcota</taxon>
        <taxon>Deinococci</taxon>
        <taxon>Deinococcales</taxon>
        <taxon>Deinococcaceae</taxon>
        <taxon>Deinococcus</taxon>
    </lineage>
</organism>
<reference evidence="1" key="1">
    <citation type="submission" date="2022-09" db="EMBL/GenBank/DDBJ databases">
        <title>genome sequence of Deinococcus rubellus.</title>
        <authorList>
            <person name="Srinivasan S."/>
        </authorList>
    </citation>
    <scope>NUCLEOTIDE SEQUENCE</scope>
    <source>
        <strain evidence="1">Ant6</strain>
    </source>
</reference>
<keyword evidence="2" id="KW-1185">Reference proteome</keyword>
<evidence type="ECO:0000313" key="2">
    <source>
        <dbReference type="Proteomes" id="UP001060261"/>
    </source>
</evidence>